<accession>A0AAT9GPN3</accession>
<sequence>MIEEQNPWWISEDLIEESETYKKYLEAKIKWYPDFLDKVSLSPFSLNFLFGPRQVGKTTALILFIKKLLDNHVNPKAIFYFSCEKLADYKELDSILEEYLKVKKREGIKTSYIILDEVTYPKEWYRTIKYRIDKGDFKNDVLILSGSLSMKAKGEVENFPGRRGNGKTLIMYPLSFSQYVRLFLKIPFPSQNVDKAVNLAKENFAIRKDVEELFENYLKTGGFPNPIKDVYAHGKINDSMVSDFISTVILEINKLRRSETFFKEVLKGIIDRTSSEVSFHTIAKGIGNVKTIISYIELLQHLYYLIVLFAIDPNDGTPIPKKEKKLYLIDPFLYYAFSKWVFTKMPDESKILESVVVAHLSRLYPTFYLKREKEVDVIIKEEDKYKGIEIKYGNVAKKVIGKIKDFIYLSKDVIDEKIIPTSLFLTFLDIPQTVEAREGI</sequence>
<evidence type="ECO:0000313" key="2">
    <source>
        <dbReference type="EMBL" id="BFH72813.1"/>
    </source>
</evidence>
<organism evidence="2">
    <name type="scientific">Sulfurisphaera javensis</name>
    <dbReference type="NCBI Taxonomy" id="2049879"/>
    <lineage>
        <taxon>Archaea</taxon>
        <taxon>Thermoproteota</taxon>
        <taxon>Thermoprotei</taxon>
        <taxon>Sulfolobales</taxon>
        <taxon>Sulfolobaceae</taxon>
        <taxon>Sulfurisphaera</taxon>
    </lineage>
</organism>
<dbReference type="GO" id="GO:0005524">
    <property type="term" value="F:ATP binding"/>
    <property type="evidence" value="ECO:0007669"/>
    <property type="project" value="UniProtKB-KW"/>
</dbReference>
<dbReference type="AlphaFoldDB" id="A0AAT9GPN3"/>
<protein>
    <submittedName>
        <fullName evidence="2">ATP-binding protein</fullName>
    </submittedName>
</protein>
<dbReference type="GeneID" id="92353690"/>
<gene>
    <name evidence="2" type="ORF">SJAV_07570</name>
</gene>
<dbReference type="EMBL" id="AP031322">
    <property type="protein sequence ID" value="BFH72813.1"/>
    <property type="molecule type" value="Genomic_DNA"/>
</dbReference>
<dbReference type="PANTHER" id="PTHR33295:SF18">
    <property type="entry name" value="AAA+ ATPASE DOMAIN-CONTAINING PROTEIN"/>
    <property type="match status" value="1"/>
</dbReference>
<dbReference type="KEGG" id="sjv:SJAV_07570"/>
<dbReference type="InterPro" id="IPR027417">
    <property type="entry name" value="P-loop_NTPase"/>
</dbReference>
<dbReference type="PANTHER" id="PTHR33295">
    <property type="entry name" value="ATPASE"/>
    <property type="match status" value="1"/>
</dbReference>
<feature type="domain" description="AAA" evidence="1">
    <location>
        <begin position="47"/>
        <end position="179"/>
    </location>
</feature>
<evidence type="ECO:0000259" key="1">
    <source>
        <dbReference type="Pfam" id="PF13173"/>
    </source>
</evidence>
<keyword evidence="2" id="KW-0547">Nucleotide-binding</keyword>
<dbReference type="RefSeq" id="WP_369611010.1">
    <property type="nucleotide sequence ID" value="NZ_AP031322.1"/>
</dbReference>
<proteinExistence type="predicted"/>
<dbReference type="InterPro" id="IPR041682">
    <property type="entry name" value="AAA_14"/>
</dbReference>
<name>A0AAT9GPN3_9CREN</name>
<reference evidence="2" key="1">
    <citation type="submission" date="2024-03" db="EMBL/GenBank/DDBJ databases">
        <title>Complete genome sequence of Sulfurisphaera javensis strain KD-1.</title>
        <authorList>
            <person name="Sakai H."/>
            <person name="Nur N."/>
            <person name="Suwanto A."/>
            <person name="Kurosawa N."/>
        </authorList>
    </citation>
    <scope>NUCLEOTIDE SEQUENCE</scope>
    <source>
        <strain evidence="2">KD-1</strain>
    </source>
</reference>
<dbReference type="Pfam" id="PF13173">
    <property type="entry name" value="AAA_14"/>
    <property type="match status" value="1"/>
</dbReference>
<keyword evidence="2" id="KW-0067">ATP-binding</keyword>
<dbReference type="SUPFAM" id="SSF52540">
    <property type="entry name" value="P-loop containing nucleoside triphosphate hydrolases"/>
    <property type="match status" value="1"/>
</dbReference>